<feature type="region of interest" description="Disordered" evidence="2">
    <location>
        <begin position="367"/>
        <end position="389"/>
    </location>
</feature>
<dbReference type="Pfam" id="PF02515">
    <property type="entry name" value="CoA_transf_3"/>
    <property type="match status" value="1"/>
</dbReference>
<evidence type="ECO:0000256" key="2">
    <source>
        <dbReference type="SAM" id="MobiDB-lite"/>
    </source>
</evidence>
<dbReference type="RefSeq" id="WP_312862759.1">
    <property type="nucleotide sequence ID" value="NZ_BAABKT010000018.1"/>
</dbReference>
<dbReference type="InterPro" id="IPR050483">
    <property type="entry name" value="CoA-transferase_III_domain"/>
</dbReference>
<sequence length="415" mass="43494">MAEQASGSEGPLSGTVVLDLSRALSGPHAAMLLGDLGARVIKVEQPGTGDETRSWGPPFVGPDDERISTYFLACNRNKESLELDLKSPDGAALLTRLVRAADVLVENFRPGVLDRLGFSAERTAALNPRLVQCSISGFGHDGPEGGRAGYDQIAQGEAGLMSLTGPDPETPTKVGVPIGDLLAGMNAAYGVLSALYERHTTGRGRVVRTSLLSSIVGVHAFQGTRWTVAGQAPRAIGNHHPSIAPYGAYTCADGMLQVAVASRGQWQRFAGLLGIDADDPRFADNAARVANRPALDAAVETALAESGRDTWLERIGAIGVPCGAVRTLDQVYEWDQVRSQGLIAEVDHPVLGPVELPGSAVRFSDAAATAAETPPGHRPPPRLGEHNDTVRAWLETLDEPGSATSATAERDGAGP</sequence>
<evidence type="ECO:0000313" key="4">
    <source>
        <dbReference type="Proteomes" id="UP000578077"/>
    </source>
</evidence>
<evidence type="ECO:0000256" key="1">
    <source>
        <dbReference type="ARBA" id="ARBA00022679"/>
    </source>
</evidence>
<dbReference type="PANTHER" id="PTHR48207:SF3">
    <property type="entry name" value="SUCCINATE--HYDROXYMETHYLGLUTARATE COA-TRANSFERASE"/>
    <property type="match status" value="1"/>
</dbReference>
<dbReference type="GO" id="GO:0008410">
    <property type="term" value="F:CoA-transferase activity"/>
    <property type="evidence" value="ECO:0007669"/>
    <property type="project" value="TreeGrafter"/>
</dbReference>
<accession>A0A841EFD7</accession>
<dbReference type="PANTHER" id="PTHR48207">
    <property type="entry name" value="SUCCINATE--HYDROXYMETHYLGLUTARATE COA-TRANSFERASE"/>
    <property type="match status" value="1"/>
</dbReference>
<dbReference type="Gene3D" id="3.40.50.10540">
    <property type="entry name" value="Crotonobetainyl-coa:carnitine coa-transferase, domain 1"/>
    <property type="match status" value="1"/>
</dbReference>
<keyword evidence="1 3" id="KW-0808">Transferase</keyword>
<gene>
    <name evidence="3" type="ORF">HNR25_004863</name>
</gene>
<reference evidence="3 4" key="1">
    <citation type="submission" date="2020-08" db="EMBL/GenBank/DDBJ databases">
        <title>Sequencing the genomes of 1000 actinobacteria strains.</title>
        <authorList>
            <person name="Klenk H.-P."/>
        </authorList>
    </citation>
    <scope>NUCLEOTIDE SEQUENCE [LARGE SCALE GENOMIC DNA]</scope>
    <source>
        <strain evidence="3 4">DSM 44593</strain>
    </source>
</reference>
<dbReference type="SUPFAM" id="SSF89796">
    <property type="entry name" value="CoA-transferase family III (CaiB/BaiF)"/>
    <property type="match status" value="1"/>
</dbReference>
<dbReference type="InterPro" id="IPR023606">
    <property type="entry name" value="CoA-Trfase_III_dom_1_sf"/>
</dbReference>
<organism evidence="3 4">
    <name type="scientific">Streptomonospora salina</name>
    <dbReference type="NCBI Taxonomy" id="104205"/>
    <lineage>
        <taxon>Bacteria</taxon>
        <taxon>Bacillati</taxon>
        <taxon>Actinomycetota</taxon>
        <taxon>Actinomycetes</taxon>
        <taxon>Streptosporangiales</taxon>
        <taxon>Nocardiopsidaceae</taxon>
        <taxon>Streptomonospora</taxon>
    </lineage>
</organism>
<dbReference type="AlphaFoldDB" id="A0A841EFD7"/>
<comment type="caution">
    <text evidence="3">The sequence shown here is derived from an EMBL/GenBank/DDBJ whole genome shotgun (WGS) entry which is preliminary data.</text>
</comment>
<dbReference type="InterPro" id="IPR003673">
    <property type="entry name" value="CoA-Trfase_fam_III"/>
</dbReference>
<proteinExistence type="predicted"/>
<dbReference type="Proteomes" id="UP000578077">
    <property type="component" value="Unassembled WGS sequence"/>
</dbReference>
<dbReference type="Gene3D" id="3.30.1540.10">
    <property type="entry name" value="formyl-coa transferase, domain 3"/>
    <property type="match status" value="1"/>
</dbReference>
<keyword evidence="4" id="KW-1185">Reference proteome</keyword>
<evidence type="ECO:0000313" key="3">
    <source>
        <dbReference type="EMBL" id="MBB6001034.1"/>
    </source>
</evidence>
<dbReference type="InterPro" id="IPR044855">
    <property type="entry name" value="CoA-Trfase_III_dom3_sf"/>
</dbReference>
<protein>
    <submittedName>
        <fullName evidence="3">Crotonobetainyl-CoA:carnitine CoA-transferase CaiB-like acyl-CoA transferase</fullName>
    </submittedName>
</protein>
<name>A0A841EFD7_9ACTN</name>
<dbReference type="EMBL" id="JACHLY010000002">
    <property type="protein sequence ID" value="MBB6001034.1"/>
    <property type="molecule type" value="Genomic_DNA"/>
</dbReference>